<evidence type="ECO:0000313" key="2">
    <source>
        <dbReference type="Proteomes" id="UP000050792"/>
    </source>
</evidence>
<keyword evidence="1" id="KW-0175">Coiled coil</keyword>
<feature type="coiled-coil region" evidence="1">
    <location>
        <begin position="572"/>
        <end position="637"/>
    </location>
</feature>
<organism evidence="2 3">
    <name type="scientific">Schistosoma rodhaini</name>
    <dbReference type="NCBI Taxonomy" id="6188"/>
    <lineage>
        <taxon>Eukaryota</taxon>
        <taxon>Metazoa</taxon>
        <taxon>Spiralia</taxon>
        <taxon>Lophotrochozoa</taxon>
        <taxon>Platyhelminthes</taxon>
        <taxon>Trematoda</taxon>
        <taxon>Digenea</taxon>
        <taxon>Strigeidida</taxon>
        <taxon>Schistosomatoidea</taxon>
        <taxon>Schistosomatidae</taxon>
        <taxon>Schistosoma</taxon>
    </lineage>
</organism>
<accession>A0AA85EM10</accession>
<keyword evidence="2" id="KW-1185">Reference proteome</keyword>
<reference evidence="2" key="1">
    <citation type="submission" date="2022-06" db="EMBL/GenBank/DDBJ databases">
        <authorList>
            <person name="Berger JAMES D."/>
            <person name="Berger JAMES D."/>
        </authorList>
    </citation>
    <scope>NUCLEOTIDE SEQUENCE [LARGE SCALE GENOMIC DNA]</scope>
</reference>
<evidence type="ECO:0000313" key="3">
    <source>
        <dbReference type="WBParaSite" id="SRDH1_14420.1"/>
    </source>
</evidence>
<dbReference type="GO" id="GO:0005815">
    <property type="term" value="C:microtubule organizing center"/>
    <property type="evidence" value="ECO:0007669"/>
    <property type="project" value="TreeGrafter"/>
</dbReference>
<dbReference type="InterPro" id="IPR026205">
    <property type="entry name" value="PIBF1"/>
</dbReference>
<evidence type="ECO:0000256" key="1">
    <source>
        <dbReference type="SAM" id="Coils"/>
    </source>
</evidence>
<proteinExistence type="predicted"/>
<name>A0AA85EM10_9TREM</name>
<dbReference type="WBParaSite" id="SRDH1_14420.1">
    <property type="protein sequence ID" value="SRDH1_14420.1"/>
    <property type="gene ID" value="SRDH1_14420"/>
</dbReference>
<dbReference type="AlphaFoldDB" id="A0AA85EM10"/>
<dbReference type="PANTHER" id="PTHR18950">
    <property type="entry name" value="PROGESTERONE-INDUCED BLOCKING FACTOR 1"/>
    <property type="match status" value="1"/>
</dbReference>
<sequence>MISPENKDSSDTNADNSSHFQAQILDSILNGDISDTGEDLTTETISKGKLKHEMRMLQTRFLNDSTALQNTKSLSKAREDELLEQIKTLSIRLNLATARYDTLVEATTESSELKADLAETIACKRRLLNENEELHSQLNSIREILLSKLPNKLENIDMNQLNISNYSLLTSKEFNVLNNKAMNNLSTLELVKVWLHRFFSFISENFNHNNINNKNSNIETNRKHVQFVDTTLLLSPNSSLSTVQLMKCNQPVKQSNQSQSNITNNYNLDKNDDDHIEKINTKLNRNIIDGDKLNISDNDDSVELQVLRKQIHLMKIDKEYFLKQLSNLRIQLSTSEEKIASQQKLIIELENNLNQMNKNACFSCQTQLPMDLNATIRNQTGELSKLIQSEFERLKSIDQEIHNKELTFLREQKENVISECTNLKSQLKETECLLNQYKEKIDEMKSSNKYLNNEHDNQLREQIKTAIINLEVEQTARKDASLEVEKLNAQLDVSKKLYYELESRFNQEKTIWKIKEEDYEKRLHLFEINEKEMNELLLNIHCDSTKLTNISAFSHDLCSKSKINSVYLLKTIQELKSEVSSLQNELVKKCQEIEELKKSMNWKSITNQPTNCLYQTISQKDNQIHALYNQLADIEKRSLLYKEERDKLASERNLLCEDLERLLTRRQSLTKLREFIISLLQQIQSNSNAHFNKLCQCQNNNFNFNDNKIDNSLLNKFIHSNNNNTNNNLINNNRISNIHQQVYDIIRSP</sequence>
<feature type="coiled-coil region" evidence="1">
    <location>
        <begin position="406"/>
        <end position="497"/>
    </location>
</feature>
<protein>
    <submittedName>
        <fullName evidence="3">Uncharacterized protein</fullName>
    </submittedName>
</protein>
<dbReference type="Proteomes" id="UP000050792">
    <property type="component" value="Unassembled WGS sequence"/>
</dbReference>
<feature type="coiled-coil region" evidence="1">
    <location>
        <begin position="325"/>
        <end position="359"/>
    </location>
</feature>
<reference evidence="3" key="2">
    <citation type="submission" date="2023-11" db="UniProtKB">
        <authorList>
            <consortium name="WormBaseParasite"/>
        </authorList>
    </citation>
    <scope>IDENTIFICATION</scope>
</reference>
<dbReference type="PANTHER" id="PTHR18950:SF0">
    <property type="entry name" value="PROGESTERONE IMMUNOMODULATORY BINDING FACTOR 1"/>
    <property type="match status" value="1"/>
</dbReference>
<dbReference type="GO" id="GO:0060271">
    <property type="term" value="P:cilium assembly"/>
    <property type="evidence" value="ECO:0007669"/>
    <property type="project" value="TreeGrafter"/>
</dbReference>